<reference evidence="2 3" key="1">
    <citation type="submission" date="2020-06" db="EMBL/GenBank/DDBJ databases">
        <title>Acidovorax antarctica sp. nov., isolated from Corinth ice sheet soil, Antarctic Fields Peninsula.</title>
        <authorList>
            <person name="Xu Q."/>
            <person name="Peng F."/>
        </authorList>
    </citation>
    <scope>NUCLEOTIDE SEQUENCE [LARGE SCALE GENOMIC DNA]</scope>
    <source>
        <strain evidence="2 3">16-35-5</strain>
    </source>
</reference>
<dbReference type="InterPro" id="IPR006311">
    <property type="entry name" value="TAT_signal"/>
</dbReference>
<sequence length="377" mass="41548">MPAVRLPFPDSRRRWLLIHAAAGASALALPFCASALPPRSLEFPRDFGSHPERGTEWWYITGHVQAQGRLLGFQLTFFRSRVPSTQKLRSAFAARQLVFAHAALTDVAGKRQLHAQRSAREGMGLAHARESDTDVQLGNWWLRRAPSASGTAAQASRYEAHIAGDGFDLELQLQTTQPLLLQGSAGLSRKGPDEAQASYYYSQPQLSVAGYITLDGRKLAIDAGAANRAWLDHEVSDALLHPEAEGWDWIGMNLDDGSALTAFHLRRPDGSALWAGGSWRAPGQAARIFGAEEVVFTPLRWWTSPDSRARYPVEWRVATPAGDWKVEALLDAQELDSRASTGTIYWEGLCTLREAESGQLRGRGYLEMTGYAGKLRL</sequence>
<dbReference type="InterPro" id="IPR023374">
    <property type="entry name" value="AttH-like_dom_sf"/>
</dbReference>
<gene>
    <name evidence="2" type="ORF">HUK68_14160</name>
</gene>
<evidence type="ECO:0000259" key="1">
    <source>
        <dbReference type="Pfam" id="PF07143"/>
    </source>
</evidence>
<proteinExistence type="predicted"/>
<dbReference type="Gene3D" id="2.40.370.10">
    <property type="entry name" value="AttH-like domain"/>
    <property type="match status" value="2"/>
</dbReference>
<evidence type="ECO:0000313" key="2">
    <source>
        <dbReference type="EMBL" id="QKV53946.1"/>
    </source>
</evidence>
<accession>A0A6N1X874</accession>
<organism evidence="2 3">
    <name type="scientific">Comamonas antarctica</name>
    <dbReference type="NCBI Taxonomy" id="2743470"/>
    <lineage>
        <taxon>Bacteria</taxon>
        <taxon>Pseudomonadati</taxon>
        <taxon>Pseudomonadota</taxon>
        <taxon>Betaproteobacteria</taxon>
        <taxon>Burkholderiales</taxon>
        <taxon>Comamonadaceae</taxon>
        <taxon>Comamonas</taxon>
    </lineage>
</organism>
<dbReference type="AlphaFoldDB" id="A0A6N1X874"/>
<dbReference type="Pfam" id="PF07143">
    <property type="entry name" value="CrtC"/>
    <property type="match status" value="1"/>
</dbReference>
<name>A0A6N1X874_9BURK</name>
<evidence type="ECO:0000313" key="3">
    <source>
        <dbReference type="Proteomes" id="UP000509579"/>
    </source>
</evidence>
<dbReference type="EMBL" id="CP054840">
    <property type="protein sequence ID" value="QKV53946.1"/>
    <property type="molecule type" value="Genomic_DNA"/>
</dbReference>
<dbReference type="KEGG" id="aant:HUK68_14160"/>
<dbReference type="SUPFAM" id="SSF159245">
    <property type="entry name" value="AttH-like"/>
    <property type="match status" value="1"/>
</dbReference>
<dbReference type="PANTHER" id="PTHR38591:SF1">
    <property type="entry name" value="BLL1000 PROTEIN"/>
    <property type="match status" value="1"/>
</dbReference>
<keyword evidence="3" id="KW-1185">Reference proteome</keyword>
<feature type="domain" description="AttH" evidence="1">
    <location>
        <begin position="55"/>
        <end position="236"/>
    </location>
</feature>
<protein>
    <submittedName>
        <fullName evidence="2">Carotenoid 1,2-hydratase</fullName>
    </submittedName>
</protein>
<dbReference type="PANTHER" id="PTHR38591">
    <property type="entry name" value="HYDROLASE"/>
    <property type="match status" value="1"/>
</dbReference>
<dbReference type="Proteomes" id="UP000509579">
    <property type="component" value="Chromosome"/>
</dbReference>
<dbReference type="InterPro" id="IPR010791">
    <property type="entry name" value="AttH_dom"/>
</dbReference>
<dbReference type="PROSITE" id="PS51318">
    <property type="entry name" value="TAT"/>
    <property type="match status" value="1"/>
</dbReference>
<dbReference type="Pfam" id="PF17186">
    <property type="entry name" value="Lipocalin_9"/>
    <property type="match status" value="1"/>
</dbReference>
<dbReference type="RefSeq" id="WP_175504752.1">
    <property type="nucleotide sequence ID" value="NZ_CAURQT010000023.1"/>
</dbReference>